<dbReference type="SUPFAM" id="SSF88659">
    <property type="entry name" value="Sigma3 and sigma4 domains of RNA polymerase sigma factors"/>
    <property type="match status" value="1"/>
</dbReference>
<dbReference type="EMBL" id="JBHMDO010000044">
    <property type="protein sequence ID" value="MFB9329670.1"/>
    <property type="molecule type" value="Genomic_DNA"/>
</dbReference>
<gene>
    <name evidence="4" type="ORF">ACFFSY_27345</name>
</gene>
<dbReference type="InterPro" id="IPR054831">
    <property type="entry name" value="UPF0122_fam_protein"/>
</dbReference>
<organism evidence="4 5">
    <name type="scientific">Paenibacillus aurantiacus</name>
    <dbReference type="NCBI Taxonomy" id="1936118"/>
    <lineage>
        <taxon>Bacteria</taxon>
        <taxon>Bacillati</taxon>
        <taxon>Bacillota</taxon>
        <taxon>Bacilli</taxon>
        <taxon>Bacillales</taxon>
        <taxon>Paenibacillaceae</taxon>
        <taxon>Paenibacillus</taxon>
    </lineage>
</organism>
<comment type="caution">
    <text evidence="4">The sequence shown here is derived from an EMBL/GenBank/DDBJ whole genome shotgun (WGS) entry which is preliminary data.</text>
</comment>
<reference evidence="4 5" key="1">
    <citation type="submission" date="2024-09" db="EMBL/GenBank/DDBJ databases">
        <authorList>
            <person name="Sun Q."/>
            <person name="Mori K."/>
        </authorList>
    </citation>
    <scope>NUCLEOTIDE SEQUENCE [LARGE SCALE GENOMIC DNA]</scope>
    <source>
        <strain evidence="4 5">TISTR 2452</strain>
    </source>
</reference>
<keyword evidence="4" id="KW-0238">DNA-binding</keyword>
<dbReference type="GO" id="GO:0003677">
    <property type="term" value="F:DNA binding"/>
    <property type="evidence" value="ECO:0007669"/>
    <property type="project" value="UniProtKB-KW"/>
</dbReference>
<dbReference type="InterPro" id="IPR036388">
    <property type="entry name" value="WH-like_DNA-bd_sf"/>
</dbReference>
<dbReference type="HAMAP" id="MF_00245">
    <property type="entry name" value="UPF0122"/>
    <property type="match status" value="1"/>
</dbReference>
<comment type="function">
    <text evidence="2 3">Might take part in the signal recognition particle (SRP) pathway. This is inferred from the conservation of its genetic proximity to ftsY/ffh. May be a regulatory protein.</text>
</comment>
<dbReference type="NCBIfam" id="NF045758">
    <property type="entry name" value="YlxM"/>
    <property type="match status" value="1"/>
</dbReference>
<dbReference type="NCBIfam" id="NF001070">
    <property type="entry name" value="PRK00118.1-6"/>
    <property type="match status" value="1"/>
</dbReference>
<dbReference type="Gene3D" id="1.10.10.10">
    <property type="entry name" value="Winged helix-like DNA-binding domain superfamily/Winged helix DNA-binding domain"/>
    <property type="match status" value="1"/>
</dbReference>
<keyword evidence="5" id="KW-1185">Reference proteome</keyword>
<evidence type="ECO:0000256" key="2">
    <source>
        <dbReference type="ARBA" id="ARBA00024764"/>
    </source>
</evidence>
<name>A0ABV5KXP4_9BACL</name>
<evidence type="ECO:0000256" key="1">
    <source>
        <dbReference type="ARBA" id="ARBA00008720"/>
    </source>
</evidence>
<dbReference type="InterPro" id="IPR007394">
    <property type="entry name" value="UPF0122"/>
</dbReference>
<dbReference type="Proteomes" id="UP001589747">
    <property type="component" value="Unassembled WGS sequence"/>
</dbReference>
<protein>
    <recommendedName>
        <fullName evidence="3">UPF0122 protein ACFFSY_27345</fullName>
    </recommendedName>
</protein>
<evidence type="ECO:0000313" key="4">
    <source>
        <dbReference type="EMBL" id="MFB9329670.1"/>
    </source>
</evidence>
<dbReference type="PANTHER" id="PTHR40083">
    <property type="entry name" value="UPF0122 PROTEIN CBO2450/CLC_2298"/>
    <property type="match status" value="1"/>
</dbReference>
<sequence length="130" mass="14796">MTVAVQGPDALAKTTRINMLFDFYEPLLTEKQQIFLKYYFHDDYSLGEIAAEFEVSRQAVYEHIKRAETVLEGYESKLKLLAKHDARQQWLSELEACAIESDGMLNKRITAVADGLRMIESGGMETNGNE</sequence>
<dbReference type="PANTHER" id="PTHR40083:SF1">
    <property type="entry name" value="UPF0122 PROTEIN YLXM"/>
    <property type="match status" value="1"/>
</dbReference>
<accession>A0ABV5KXP4</accession>
<proteinExistence type="inferred from homology"/>
<dbReference type="RefSeq" id="WP_377500135.1">
    <property type="nucleotide sequence ID" value="NZ_JBHMDO010000044.1"/>
</dbReference>
<evidence type="ECO:0000256" key="3">
    <source>
        <dbReference type="HAMAP-Rule" id="MF_00245"/>
    </source>
</evidence>
<evidence type="ECO:0000313" key="5">
    <source>
        <dbReference type="Proteomes" id="UP001589747"/>
    </source>
</evidence>
<dbReference type="Pfam" id="PF04297">
    <property type="entry name" value="UPF0122"/>
    <property type="match status" value="1"/>
</dbReference>
<dbReference type="InterPro" id="IPR013324">
    <property type="entry name" value="RNA_pol_sigma_r3/r4-like"/>
</dbReference>
<comment type="similarity">
    <text evidence="1 3">Belongs to the UPF0122 family.</text>
</comment>